<evidence type="ECO:0000313" key="3">
    <source>
        <dbReference type="Proteomes" id="UP000234240"/>
    </source>
</evidence>
<dbReference type="OrthoDB" id="6895359at2"/>
<proteinExistence type="predicted"/>
<protein>
    <submittedName>
        <fullName evidence="2">Transcriptional regulator</fullName>
    </submittedName>
</protein>
<organism evidence="2 3">
    <name type="scientific">Chimaeribacter californicus</name>
    <dbReference type="NCBI Taxonomy" id="2060067"/>
    <lineage>
        <taxon>Bacteria</taxon>
        <taxon>Pseudomonadati</taxon>
        <taxon>Pseudomonadota</taxon>
        <taxon>Gammaproteobacteria</taxon>
        <taxon>Enterobacterales</taxon>
        <taxon>Yersiniaceae</taxon>
        <taxon>Chimaeribacter</taxon>
    </lineage>
</organism>
<accession>A0A2N5E5Y7</accession>
<gene>
    <name evidence="2" type="ORF">CYR55_11060</name>
</gene>
<evidence type="ECO:0000313" key="2">
    <source>
        <dbReference type="EMBL" id="PLR36740.1"/>
    </source>
</evidence>
<dbReference type="RefSeq" id="WP_101816201.1">
    <property type="nucleotide sequence ID" value="NZ_PJZF01000008.1"/>
</dbReference>
<dbReference type="Pfam" id="PF04606">
    <property type="entry name" value="Ogr_Delta"/>
    <property type="match status" value="1"/>
</dbReference>
<keyword evidence="3" id="KW-1185">Reference proteome</keyword>
<evidence type="ECO:0000259" key="1">
    <source>
        <dbReference type="Pfam" id="PF04606"/>
    </source>
</evidence>
<reference evidence="2 3" key="1">
    <citation type="submission" date="2017-12" db="EMBL/GenBank/DDBJ databases">
        <title>Characterization of six clinical isolates of Enterochimera gen. nov., a novel genus of the Yersiniaciae family and the three species Enterochimera arupensis sp. nov., Enterochimera coloradensis sp. nov, and Enterochimera californica sp. nov.</title>
        <authorList>
            <person name="Rossi A."/>
            <person name="Fisher M."/>
        </authorList>
    </citation>
    <scope>NUCLEOTIDE SEQUENCE [LARGE SCALE GENOMIC DNA]</scope>
    <source>
        <strain evidence="3">2015-Iso6</strain>
    </source>
</reference>
<feature type="domain" description="Zinc finger Ogr/Delta-type" evidence="1">
    <location>
        <begin position="3"/>
        <end position="49"/>
    </location>
</feature>
<sequence>MMHCPYCKSPAHAKSSRYMSEQVKERYHQCTNLDCSCTFKISDSITKVITAPPQPGPLPAVTPEPVKERQTLGRYGSAFRTLH</sequence>
<name>A0A2N5E5Y7_9GAMM</name>
<dbReference type="AlphaFoldDB" id="A0A2N5E5Y7"/>
<comment type="caution">
    <text evidence="2">The sequence shown here is derived from an EMBL/GenBank/DDBJ whole genome shotgun (WGS) entry which is preliminary data.</text>
</comment>
<dbReference type="InterPro" id="IPR007684">
    <property type="entry name" value="Znf_Ogr/Delta"/>
</dbReference>
<dbReference type="EMBL" id="PJZF01000008">
    <property type="protein sequence ID" value="PLR36740.1"/>
    <property type="molecule type" value="Genomic_DNA"/>
</dbReference>
<dbReference type="Proteomes" id="UP000234240">
    <property type="component" value="Unassembled WGS sequence"/>
</dbReference>